<dbReference type="EC" id="4.1.1.48" evidence="4"/>
<dbReference type="GO" id="GO:0000162">
    <property type="term" value="P:L-tryptophan biosynthetic process"/>
    <property type="evidence" value="ECO:0007669"/>
    <property type="project" value="UniProtKB-KW"/>
</dbReference>
<accession>A0A939DYY8</accession>
<dbReference type="GO" id="GO:0004640">
    <property type="term" value="F:phosphoribosylanthranilate isomerase activity"/>
    <property type="evidence" value="ECO:0007669"/>
    <property type="project" value="TreeGrafter"/>
</dbReference>
<feature type="domain" description="Indole-3-glycerol phosphate synthase" evidence="10">
    <location>
        <begin position="22"/>
        <end position="271"/>
    </location>
</feature>
<keyword evidence="5" id="KW-0028">Amino-acid biosynthesis</keyword>
<protein>
    <recommendedName>
        <fullName evidence="4">indole-3-glycerol-phosphate synthase</fullName>
        <ecNumber evidence="4">4.1.1.48</ecNumber>
    </recommendedName>
</protein>
<proteinExistence type="inferred from homology"/>
<evidence type="ECO:0000256" key="3">
    <source>
        <dbReference type="ARBA" id="ARBA00008737"/>
    </source>
</evidence>
<comment type="pathway">
    <text evidence="2">Amino-acid biosynthesis; L-tryptophan biosynthesis; L-tryptophan from chorismate: step 4/5.</text>
</comment>
<organism evidence="11 12">
    <name type="scientific">Corynebacterium mendelii</name>
    <dbReference type="NCBI Taxonomy" id="2765362"/>
    <lineage>
        <taxon>Bacteria</taxon>
        <taxon>Bacillati</taxon>
        <taxon>Actinomycetota</taxon>
        <taxon>Actinomycetes</taxon>
        <taxon>Mycobacteriales</taxon>
        <taxon>Corynebacteriaceae</taxon>
        <taxon>Corynebacterium</taxon>
    </lineage>
</organism>
<dbReference type="SUPFAM" id="SSF51366">
    <property type="entry name" value="Ribulose-phoshate binding barrel"/>
    <property type="match status" value="1"/>
</dbReference>
<dbReference type="InterPro" id="IPR013798">
    <property type="entry name" value="Indole-3-glycerol_P_synth_dom"/>
</dbReference>
<dbReference type="EMBL" id="JAFLEQ010000005">
    <property type="protein sequence ID" value="MBN9643603.1"/>
    <property type="molecule type" value="Genomic_DNA"/>
</dbReference>
<dbReference type="NCBIfam" id="NF001369">
    <property type="entry name" value="PRK00278.1-1"/>
    <property type="match status" value="1"/>
</dbReference>
<comment type="caution">
    <text evidence="11">The sequence shown here is derived from an EMBL/GenBank/DDBJ whole genome shotgun (WGS) entry which is preliminary data.</text>
</comment>
<evidence type="ECO:0000256" key="9">
    <source>
        <dbReference type="ARBA" id="ARBA00023239"/>
    </source>
</evidence>
<comment type="similarity">
    <text evidence="3">Belongs to the TrpC family.</text>
</comment>
<dbReference type="AlphaFoldDB" id="A0A939DYY8"/>
<dbReference type="GO" id="GO:0004425">
    <property type="term" value="F:indole-3-glycerol-phosphate synthase activity"/>
    <property type="evidence" value="ECO:0007669"/>
    <property type="project" value="UniProtKB-EC"/>
</dbReference>
<dbReference type="InterPro" id="IPR011060">
    <property type="entry name" value="RibuloseP-bd_barrel"/>
</dbReference>
<evidence type="ECO:0000256" key="5">
    <source>
        <dbReference type="ARBA" id="ARBA00022605"/>
    </source>
</evidence>
<dbReference type="InterPro" id="IPR045186">
    <property type="entry name" value="Indole-3-glycerol_P_synth"/>
</dbReference>
<evidence type="ECO:0000313" key="12">
    <source>
        <dbReference type="Proteomes" id="UP000664332"/>
    </source>
</evidence>
<dbReference type="RefSeq" id="WP_207118347.1">
    <property type="nucleotide sequence ID" value="NZ_JAFLEQ010000005.1"/>
</dbReference>
<keyword evidence="7" id="KW-0822">Tryptophan biosynthesis</keyword>
<keyword evidence="9 11" id="KW-0456">Lyase</keyword>
<evidence type="ECO:0000259" key="10">
    <source>
        <dbReference type="Pfam" id="PF00218"/>
    </source>
</evidence>
<dbReference type="PANTHER" id="PTHR22854">
    <property type="entry name" value="TRYPTOPHAN BIOSYNTHESIS PROTEIN"/>
    <property type="match status" value="1"/>
</dbReference>
<dbReference type="InterPro" id="IPR013785">
    <property type="entry name" value="Aldolase_TIM"/>
</dbReference>
<gene>
    <name evidence="11" type="primary">trpC</name>
    <name evidence="11" type="ORF">JZY06_03020</name>
</gene>
<dbReference type="PANTHER" id="PTHR22854:SF2">
    <property type="entry name" value="INDOLE-3-GLYCEROL-PHOSPHATE SYNTHASE"/>
    <property type="match status" value="1"/>
</dbReference>
<reference evidence="11" key="1">
    <citation type="submission" date="2021-03" db="EMBL/GenBank/DDBJ databases">
        <authorList>
            <person name="Sun Q."/>
        </authorList>
    </citation>
    <scope>NUCLEOTIDE SEQUENCE</scope>
    <source>
        <strain evidence="11">CCM 8862</strain>
    </source>
</reference>
<evidence type="ECO:0000256" key="8">
    <source>
        <dbReference type="ARBA" id="ARBA00023141"/>
    </source>
</evidence>
<dbReference type="Pfam" id="PF00218">
    <property type="entry name" value="IGPS"/>
    <property type="match status" value="1"/>
</dbReference>
<evidence type="ECO:0000256" key="4">
    <source>
        <dbReference type="ARBA" id="ARBA00012362"/>
    </source>
</evidence>
<keyword evidence="6" id="KW-0210">Decarboxylase</keyword>
<dbReference type="FunFam" id="3.20.20.70:FF:000024">
    <property type="entry name" value="Indole-3-glycerol phosphate synthase"/>
    <property type="match status" value="1"/>
</dbReference>
<name>A0A939DYY8_9CORY</name>
<sequence>MRHTSAFPRPRAGLDHTGTVFDEIIAGVIEDVAQRAARVPFREIKAKSYDAPAPRDAIAALRAPGCGVIAEIKRATPCKGAIAPIDAPEKLAAEFVAGGARMIGCQTERRRFNGSLEDIRRVRQAVDVPVMCRDFIVDPYQIHEARYYGADMVPLLVAALDDNRLAGLVERIQQLGMTALVEIQTPEEASRAIGAGARVIGVNARNLRTMTVNRGIFGEIAPGLPQGTIKIALSGVRTTADLMAYAGSGADAVVIGENLVTSDEPARLCRTLVAAGLHPACPTAR</sequence>
<keyword evidence="8" id="KW-0057">Aromatic amino acid biosynthesis</keyword>
<evidence type="ECO:0000256" key="6">
    <source>
        <dbReference type="ARBA" id="ARBA00022793"/>
    </source>
</evidence>
<dbReference type="Proteomes" id="UP000664332">
    <property type="component" value="Unassembled WGS sequence"/>
</dbReference>
<evidence type="ECO:0000256" key="7">
    <source>
        <dbReference type="ARBA" id="ARBA00022822"/>
    </source>
</evidence>
<evidence type="ECO:0000256" key="1">
    <source>
        <dbReference type="ARBA" id="ARBA00001633"/>
    </source>
</evidence>
<dbReference type="Gene3D" id="3.20.20.70">
    <property type="entry name" value="Aldolase class I"/>
    <property type="match status" value="1"/>
</dbReference>
<keyword evidence="12" id="KW-1185">Reference proteome</keyword>
<dbReference type="CDD" id="cd00331">
    <property type="entry name" value="IGPS"/>
    <property type="match status" value="1"/>
</dbReference>
<evidence type="ECO:0000256" key="2">
    <source>
        <dbReference type="ARBA" id="ARBA00004696"/>
    </source>
</evidence>
<comment type="catalytic activity">
    <reaction evidence="1">
        <text>1-(2-carboxyphenylamino)-1-deoxy-D-ribulose 5-phosphate + H(+) = (1S,2R)-1-C-(indol-3-yl)glycerol 3-phosphate + CO2 + H2O</text>
        <dbReference type="Rhea" id="RHEA:23476"/>
        <dbReference type="ChEBI" id="CHEBI:15377"/>
        <dbReference type="ChEBI" id="CHEBI:15378"/>
        <dbReference type="ChEBI" id="CHEBI:16526"/>
        <dbReference type="ChEBI" id="CHEBI:58613"/>
        <dbReference type="ChEBI" id="CHEBI:58866"/>
        <dbReference type="EC" id="4.1.1.48"/>
    </reaction>
</comment>
<evidence type="ECO:0000313" key="11">
    <source>
        <dbReference type="EMBL" id="MBN9643603.1"/>
    </source>
</evidence>